<protein>
    <submittedName>
        <fullName evidence="3">Glycosylphosphatidylinositol anchor attachment 1 protein, putative</fullName>
    </submittedName>
</protein>
<feature type="transmembrane region" description="Helical" evidence="2">
    <location>
        <begin position="20"/>
        <end position="41"/>
    </location>
</feature>
<feature type="transmembrane region" description="Helical" evidence="2">
    <location>
        <begin position="589"/>
        <end position="609"/>
    </location>
</feature>
<feature type="transmembrane region" description="Helical" evidence="2">
    <location>
        <begin position="732"/>
        <end position="752"/>
    </location>
</feature>
<dbReference type="Proteomes" id="UP000220797">
    <property type="component" value="Unassembled WGS sequence"/>
</dbReference>
<organism evidence="3 4">
    <name type="scientific">Plasmodium gallinaceum</name>
    <dbReference type="NCBI Taxonomy" id="5849"/>
    <lineage>
        <taxon>Eukaryota</taxon>
        <taxon>Sar</taxon>
        <taxon>Alveolata</taxon>
        <taxon>Apicomplexa</taxon>
        <taxon>Aconoidasida</taxon>
        <taxon>Haemosporida</taxon>
        <taxon>Plasmodiidae</taxon>
        <taxon>Plasmodium</taxon>
        <taxon>Plasmodium (Haemamoeba)</taxon>
    </lineage>
</organism>
<dbReference type="PANTHER" id="PTHR13304:SF0">
    <property type="entry name" value="GLYCOSYLPHOSPHATIDYLINOSITOL ANCHOR ATTACHMENT 1 PROTEIN"/>
    <property type="match status" value="1"/>
</dbReference>
<dbReference type="RefSeq" id="XP_028526869.1">
    <property type="nucleotide sequence ID" value="XM_028670081.1"/>
</dbReference>
<evidence type="ECO:0000256" key="1">
    <source>
        <dbReference type="SAM" id="Coils"/>
    </source>
</evidence>
<dbReference type="Pfam" id="PF04114">
    <property type="entry name" value="Gaa1"/>
    <property type="match status" value="1"/>
</dbReference>
<feature type="transmembrane region" description="Helical" evidence="2">
    <location>
        <begin position="369"/>
        <end position="392"/>
    </location>
</feature>
<dbReference type="OrthoDB" id="445301at2759"/>
<comment type="caution">
    <text evidence="3">The sequence shown here is derived from an EMBL/GenBank/DDBJ whole genome shotgun (WGS) entry which is preliminary data.</text>
</comment>
<accession>A0A1J1GRW4</accession>
<feature type="transmembrane region" description="Helical" evidence="2">
    <location>
        <begin position="339"/>
        <end position="357"/>
    </location>
</feature>
<feature type="coiled-coil region" evidence="1">
    <location>
        <begin position="525"/>
        <end position="552"/>
    </location>
</feature>
<dbReference type="PANTHER" id="PTHR13304">
    <property type="entry name" value="GLYCOSYLPHOSPHATIDYLINOSITOL ANCHOR ATTACHMENT 1 PROTEIN"/>
    <property type="match status" value="1"/>
</dbReference>
<feature type="transmembrane region" description="Helical" evidence="2">
    <location>
        <begin position="616"/>
        <end position="634"/>
    </location>
</feature>
<dbReference type="EMBL" id="CVMV01000020">
    <property type="protein sequence ID" value="CRG94048.1"/>
    <property type="molecule type" value="Genomic_DNA"/>
</dbReference>
<dbReference type="GO" id="GO:0016255">
    <property type="term" value="P:attachment of GPI anchor to protein"/>
    <property type="evidence" value="ECO:0007669"/>
    <property type="project" value="TreeGrafter"/>
</dbReference>
<dbReference type="AlphaFoldDB" id="A0A1J1GRW4"/>
<proteinExistence type="predicted"/>
<dbReference type="GeneID" id="39730282"/>
<evidence type="ECO:0000313" key="4">
    <source>
        <dbReference type="Proteomes" id="UP000220797"/>
    </source>
</evidence>
<dbReference type="OMA" id="NYMSKDI"/>
<dbReference type="InterPro" id="IPR007246">
    <property type="entry name" value="Gaa1"/>
</dbReference>
<keyword evidence="4" id="KW-1185">Reference proteome</keyword>
<gene>
    <name evidence="3" type="primary">GPAA1</name>
    <name evidence="3" type="ORF">PGAL8A_00175500</name>
</gene>
<sequence length="753" mass="90232">MGFSENPKFLLLTKKIFKKWKIIGLIVSIIGFFYFCIFNKISKNAELDARTFTPYPGNSTLNEENENFFKNTNNYFLNYKYEGEHIIDIIQEYINRISPFIETEKHKITLNSKVDDYILLSNVPCKFCNNIENLIIVINFDYKERKYFHSLTVGLTLIHHFSNCNYMSKDIIFLFMNKELLYSSGIQEFIQFYFYGNLNNRKSITRSATIIEFDSIYPSSIKINYNSLNGMLPNQDLILLLTNELYHYSIPVKTEQTHNVIFDMAFEKNYEKGHIHFLRENIPSFTTTGISKIPLKNKMINLFDFTKALQSYLRSQSNTHEGFCHSSNFYFFDTIKKHIPISIYCYSVYLICCYCILKLMKSKIFRNYINFLIGLYTYIITILIISLPMYLLSSNDKIYDFLNLEKKLPLCDEWHPDNFMNYIKITDYWINIFIISLAIAFVFNYFILYIVNKFHKINGYCKVKKVEKVVILEKIRDLKEKKKKLSGLYLYNKNYEKDLNLNSDVKENIIKPKVIHSDDENFILEKKNRNLIKDIQNKIEKMETKLKILDNENVKYIFKNSVAPYSLIMNYINIFFFILIVLLSSLYNWSYSVIFCITFVVPISLLHNIKKKPKKIVEKIIILFFIIFTLIYIYPYENFILNERHKMTNFLMNIFNKCEKYLINSKWSKMKYFPEFFYFVCSNKYFDYLYTNKYFLNNQDIKFNYNNEIKNGVLLNIYNIARNHYCIGSLTYPLLCFTLFPIYFYILFIFFFA</sequence>
<keyword evidence="2" id="KW-0812">Transmembrane</keyword>
<feature type="transmembrane region" description="Helical" evidence="2">
    <location>
        <begin position="428"/>
        <end position="451"/>
    </location>
</feature>
<keyword evidence="2" id="KW-0472">Membrane</keyword>
<dbReference type="VEuPathDB" id="PlasmoDB:PGAL8A_00175500"/>
<evidence type="ECO:0000313" key="3">
    <source>
        <dbReference type="EMBL" id="CRG94048.1"/>
    </source>
</evidence>
<dbReference type="GO" id="GO:0042765">
    <property type="term" value="C:GPI-anchor transamidase complex"/>
    <property type="evidence" value="ECO:0007669"/>
    <property type="project" value="InterPro"/>
</dbReference>
<evidence type="ECO:0000256" key="2">
    <source>
        <dbReference type="SAM" id="Phobius"/>
    </source>
</evidence>
<name>A0A1J1GRW4_PLAGA</name>
<feature type="transmembrane region" description="Helical" evidence="2">
    <location>
        <begin position="562"/>
        <end position="583"/>
    </location>
</feature>
<keyword evidence="2" id="KW-1133">Transmembrane helix</keyword>
<keyword evidence="1" id="KW-0175">Coiled coil</keyword>
<reference evidence="3" key="1">
    <citation type="submission" date="2015-04" db="EMBL/GenBank/DDBJ databases">
        <authorList>
            <consortium name="Pathogen Informatics"/>
        </authorList>
    </citation>
    <scope>NUCLEOTIDE SEQUENCE [LARGE SCALE GENOMIC DNA]</scope>
    <source>
        <strain evidence="3">8A</strain>
    </source>
</reference>